<evidence type="ECO:0000313" key="1">
    <source>
        <dbReference type="EMBL" id="CAH2089479.1"/>
    </source>
</evidence>
<reference evidence="1" key="1">
    <citation type="submission" date="2022-03" db="EMBL/GenBank/DDBJ databases">
        <authorList>
            <person name="Tunstrom K."/>
        </authorList>
    </citation>
    <scope>NUCLEOTIDE SEQUENCE</scope>
</reference>
<comment type="caution">
    <text evidence="1">The sequence shown here is derived from an EMBL/GenBank/DDBJ whole genome shotgun (WGS) entry which is preliminary data.</text>
</comment>
<evidence type="ECO:0008006" key="3">
    <source>
        <dbReference type="Google" id="ProtNLM"/>
    </source>
</evidence>
<gene>
    <name evidence="1" type="ORF">EEDITHA_LOCUS5529</name>
</gene>
<keyword evidence="2" id="KW-1185">Reference proteome</keyword>
<name>A0AAU9TPG7_EUPED</name>
<dbReference type="PANTHER" id="PTHR19446">
    <property type="entry name" value="REVERSE TRANSCRIPTASES"/>
    <property type="match status" value="1"/>
</dbReference>
<dbReference type="EMBL" id="CAKOGL010000008">
    <property type="protein sequence ID" value="CAH2089479.1"/>
    <property type="molecule type" value="Genomic_DNA"/>
</dbReference>
<sequence>MALGQLKNNKAPGEGGITSKLLKAGGTPLLKVLQRLFNAVLLEGLTLEAWNRTVVVLFFKKGNNIVGVLKNYRPISLLSHVYKLFSRVITNRLTGKFVDFYPLEQADFRKGYSIIDHIHTLRQIIHKDRRV</sequence>
<dbReference type="Proteomes" id="UP001153954">
    <property type="component" value="Unassembled WGS sequence"/>
</dbReference>
<proteinExistence type="predicted"/>
<dbReference type="AlphaFoldDB" id="A0AAU9TPG7"/>
<protein>
    <recommendedName>
        <fullName evidence="3">Reverse transcriptase</fullName>
    </recommendedName>
</protein>
<evidence type="ECO:0000313" key="2">
    <source>
        <dbReference type="Proteomes" id="UP001153954"/>
    </source>
</evidence>
<accession>A0AAU9TPG7</accession>
<organism evidence="1 2">
    <name type="scientific">Euphydryas editha</name>
    <name type="common">Edith's checkerspot</name>
    <dbReference type="NCBI Taxonomy" id="104508"/>
    <lineage>
        <taxon>Eukaryota</taxon>
        <taxon>Metazoa</taxon>
        <taxon>Ecdysozoa</taxon>
        <taxon>Arthropoda</taxon>
        <taxon>Hexapoda</taxon>
        <taxon>Insecta</taxon>
        <taxon>Pterygota</taxon>
        <taxon>Neoptera</taxon>
        <taxon>Endopterygota</taxon>
        <taxon>Lepidoptera</taxon>
        <taxon>Glossata</taxon>
        <taxon>Ditrysia</taxon>
        <taxon>Papilionoidea</taxon>
        <taxon>Nymphalidae</taxon>
        <taxon>Nymphalinae</taxon>
        <taxon>Euphydryas</taxon>
    </lineage>
</organism>